<dbReference type="GO" id="GO:0005634">
    <property type="term" value="C:nucleus"/>
    <property type="evidence" value="ECO:0007669"/>
    <property type="project" value="TreeGrafter"/>
</dbReference>
<dbReference type="GO" id="GO:0004672">
    <property type="term" value="F:protein kinase activity"/>
    <property type="evidence" value="ECO:0007669"/>
    <property type="project" value="InterPro"/>
</dbReference>
<dbReference type="PROSITE" id="PS50088">
    <property type="entry name" value="ANK_REPEAT"/>
    <property type="match status" value="14"/>
</dbReference>
<dbReference type="GO" id="GO:2000812">
    <property type="term" value="P:regulation of barbed-end actin filament capping"/>
    <property type="evidence" value="ECO:0007669"/>
    <property type="project" value="TreeGrafter"/>
</dbReference>
<feature type="repeat" description="ANK" evidence="3">
    <location>
        <begin position="422"/>
        <end position="454"/>
    </location>
</feature>
<dbReference type="GO" id="GO:0005524">
    <property type="term" value="F:ATP binding"/>
    <property type="evidence" value="ECO:0007669"/>
    <property type="project" value="InterPro"/>
</dbReference>
<feature type="repeat" description="ANK" evidence="3">
    <location>
        <begin position="702"/>
        <end position="734"/>
    </location>
</feature>
<evidence type="ECO:0000313" key="7">
    <source>
        <dbReference type="Proteomes" id="UP000053095"/>
    </source>
</evidence>
<feature type="repeat" description="ANK" evidence="3">
    <location>
        <begin position="768"/>
        <end position="800"/>
    </location>
</feature>
<evidence type="ECO:0000313" key="6">
    <source>
        <dbReference type="EMBL" id="GAM40220.1"/>
    </source>
</evidence>
<feature type="compositionally biased region" description="Polar residues" evidence="4">
    <location>
        <begin position="559"/>
        <end position="577"/>
    </location>
</feature>
<dbReference type="InterPro" id="IPR011009">
    <property type="entry name" value="Kinase-like_dom_sf"/>
</dbReference>
<dbReference type="GO" id="GO:0005737">
    <property type="term" value="C:cytoplasm"/>
    <property type="evidence" value="ECO:0007669"/>
    <property type="project" value="TreeGrafter"/>
</dbReference>
<feature type="repeat" description="ANK" evidence="3">
    <location>
        <begin position="900"/>
        <end position="932"/>
    </location>
</feature>
<dbReference type="InterPro" id="IPR050745">
    <property type="entry name" value="Multifunctional_regulatory"/>
</dbReference>
<dbReference type="EMBL" id="DF933834">
    <property type="protein sequence ID" value="GAM40220.1"/>
    <property type="molecule type" value="Genomic_DNA"/>
</dbReference>
<protein>
    <submittedName>
        <fullName evidence="6">Pfs, NACHT and Ankyrin domain protein</fullName>
    </submittedName>
</protein>
<dbReference type="PROSITE" id="PS00108">
    <property type="entry name" value="PROTEIN_KINASE_ST"/>
    <property type="match status" value="1"/>
</dbReference>
<dbReference type="PANTHER" id="PTHR24189:SF71">
    <property type="entry name" value="ANKYRIN REPEAT DOMAIN 39"/>
    <property type="match status" value="1"/>
</dbReference>
<dbReference type="Proteomes" id="UP000053095">
    <property type="component" value="Unassembled WGS sequence"/>
</dbReference>
<evidence type="ECO:0000259" key="5">
    <source>
        <dbReference type="PROSITE" id="PS50011"/>
    </source>
</evidence>
<dbReference type="PANTHER" id="PTHR24189">
    <property type="entry name" value="MYOTROPHIN"/>
    <property type="match status" value="1"/>
</dbReference>
<dbReference type="Pfam" id="PF00023">
    <property type="entry name" value="Ank"/>
    <property type="match status" value="2"/>
</dbReference>
<dbReference type="InterPro" id="IPR008271">
    <property type="entry name" value="Ser/Thr_kinase_AS"/>
</dbReference>
<feature type="repeat" description="ANK" evidence="3">
    <location>
        <begin position="834"/>
        <end position="866"/>
    </location>
</feature>
<feature type="repeat" description="ANK" evidence="3">
    <location>
        <begin position="488"/>
        <end position="520"/>
    </location>
</feature>
<sequence length="975" mass="107240">MATAAFELVEYSTRSEIPFETGDDRGNGASATVYEAKRRKASEYIFAAKVFYLPPNRIHRELQKTKIQHEANLILKARHKHTISLVTTYIFNNKVYIIMEPLADQNLENYLYNTIAQEPVRRQRQQNQILSWFGCLISGLAYLHELLIRHRDIKPQNILIHGDRILLADFGIATDNQTMTISGSTTAGGTDLYRPPEWKQIRPGVWTRPGRSGDVFSLGAVFLDMLLVYSGQTLSAVCDADGRHLVYRDHADRWIAELNESPMPDVEWYSTLLLVCESMLKKNPKARQHVEDLRPCWSYQPFRVVPPSHCGCHANTEQEAEDAREVLMSACSRGWFYVVWIMFHRGFSVNLKDAITGETLLSRAAGSGNENVVKLLMKMGADLEETDSNGRAALSYAARNGRLLAARLILENGAQLQAKDVNGRTALLWAAEYGHETVVELLLEKDANIHDKDEYGYTAVILAAGNGHGAAVKILLEKGAKAMDMDESGRTALSYAAEGGYQDVIDLLLGNGAKAQGTDRAGHAFTEISAVPASGNSFERALSMLKIQESDGKKHGSKNDASLSSRGSNAARADQQTRSGTRFNIELKHIQYMVTRRVVITYDEIDALCRAISGGDKEIANGILRDDPNIREENTVGQTPLCWAAETGSNTMIKFLLDRGMEIESPSYDGQTPLSWAAGNGWDSTVILLLARGAYIESRSNNGQTPLSWAATCGQVSTVELLLEIGADIETRSISGQTPLSWAAMYGQKYEVELLIKKGANINTRSNNGKSPLLWALEKGQEATADLLLQKGATIEDPSIYGWASLFRALESGQIEAFQFLLDGNASTNERNTLGQTPLAWAAEQGKSFIMKMLLDKAPDLEAKSNNGQTALSWAAAYGQVSPVRLLLDHGANIETQSSSGQTPLAWAAMYGRVATAMVLLEADANIETESRDGKTPLLWALAKGQDATVDLLLLSGASRKFKTRPGRKVGYEHV</sequence>
<dbReference type="InterPro" id="IPR036770">
    <property type="entry name" value="Ankyrin_rpt-contain_sf"/>
</dbReference>
<reference evidence="7" key="1">
    <citation type="journal article" date="2015" name="Genome Announc.">
        <title>Draft genome sequence of Talaromyces cellulolyticus strain Y-94, a source of lignocellulosic biomass-degrading enzymes.</title>
        <authorList>
            <person name="Fujii T."/>
            <person name="Koike H."/>
            <person name="Sawayama S."/>
            <person name="Yano S."/>
            <person name="Inoue H."/>
        </authorList>
    </citation>
    <scope>NUCLEOTIDE SEQUENCE [LARGE SCALE GENOMIC DNA]</scope>
    <source>
        <strain evidence="7">Y-94</strain>
    </source>
</reference>
<accession>A0A0B8N3N2</accession>
<keyword evidence="1" id="KW-0677">Repeat</keyword>
<dbReference type="AlphaFoldDB" id="A0A0B8N3N2"/>
<feature type="repeat" description="ANK" evidence="3">
    <location>
        <begin position="389"/>
        <end position="421"/>
    </location>
</feature>
<feature type="repeat" description="ANK" evidence="3">
    <location>
        <begin position="636"/>
        <end position="668"/>
    </location>
</feature>
<gene>
    <name evidence="6" type="ORF">TCE0_038f12397</name>
</gene>
<dbReference type="PROSITE" id="PS50297">
    <property type="entry name" value="ANK_REP_REGION"/>
    <property type="match status" value="14"/>
</dbReference>
<dbReference type="Gene3D" id="1.25.40.20">
    <property type="entry name" value="Ankyrin repeat-containing domain"/>
    <property type="match status" value="3"/>
</dbReference>
<name>A0A0B8N3N2_TALPI</name>
<feature type="region of interest" description="Disordered" evidence="4">
    <location>
        <begin position="549"/>
        <end position="577"/>
    </location>
</feature>
<feature type="repeat" description="ANK" evidence="3">
    <location>
        <begin position="867"/>
        <end position="899"/>
    </location>
</feature>
<dbReference type="CDD" id="cd00180">
    <property type="entry name" value="PKc"/>
    <property type="match status" value="1"/>
</dbReference>
<dbReference type="PROSITE" id="PS50011">
    <property type="entry name" value="PROTEIN_KINASE_DOM"/>
    <property type="match status" value="1"/>
</dbReference>
<dbReference type="InterPro" id="IPR000719">
    <property type="entry name" value="Prot_kinase_dom"/>
</dbReference>
<dbReference type="SUPFAM" id="SSF56112">
    <property type="entry name" value="Protein kinase-like (PK-like)"/>
    <property type="match status" value="1"/>
</dbReference>
<dbReference type="Pfam" id="PF12796">
    <property type="entry name" value="Ank_2"/>
    <property type="match status" value="4"/>
</dbReference>
<dbReference type="PRINTS" id="PR01415">
    <property type="entry name" value="ANKYRIN"/>
</dbReference>
<keyword evidence="2 3" id="KW-0040">ANK repeat</keyword>
<feature type="repeat" description="ANK" evidence="3">
    <location>
        <begin position="933"/>
        <end position="965"/>
    </location>
</feature>
<dbReference type="SUPFAM" id="SSF48403">
    <property type="entry name" value="Ankyrin repeat"/>
    <property type="match status" value="2"/>
</dbReference>
<proteinExistence type="predicted"/>
<keyword evidence="7" id="KW-1185">Reference proteome</keyword>
<evidence type="ECO:0000256" key="4">
    <source>
        <dbReference type="SAM" id="MobiDB-lite"/>
    </source>
</evidence>
<dbReference type="InterPro" id="IPR002110">
    <property type="entry name" value="Ankyrin_rpt"/>
</dbReference>
<feature type="repeat" description="ANK" evidence="3">
    <location>
        <begin position="735"/>
        <end position="767"/>
    </location>
</feature>
<feature type="repeat" description="ANK" evidence="3">
    <location>
        <begin position="455"/>
        <end position="487"/>
    </location>
</feature>
<dbReference type="SMART" id="SM00220">
    <property type="entry name" value="S_TKc"/>
    <property type="match status" value="1"/>
</dbReference>
<evidence type="ECO:0000256" key="3">
    <source>
        <dbReference type="PROSITE-ProRule" id="PRU00023"/>
    </source>
</evidence>
<feature type="repeat" description="ANK" evidence="3">
    <location>
        <begin position="356"/>
        <end position="388"/>
    </location>
</feature>
<evidence type="ECO:0000256" key="2">
    <source>
        <dbReference type="ARBA" id="ARBA00023043"/>
    </source>
</evidence>
<organism evidence="6 7">
    <name type="scientific">Talaromyces pinophilus</name>
    <name type="common">Penicillium pinophilum</name>
    <dbReference type="NCBI Taxonomy" id="128442"/>
    <lineage>
        <taxon>Eukaryota</taxon>
        <taxon>Fungi</taxon>
        <taxon>Dikarya</taxon>
        <taxon>Ascomycota</taxon>
        <taxon>Pezizomycotina</taxon>
        <taxon>Eurotiomycetes</taxon>
        <taxon>Eurotiomycetidae</taxon>
        <taxon>Eurotiales</taxon>
        <taxon>Trichocomaceae</taxon>
        <taxon>Talaromyces</taxon>
        <taxon>Talaromyces sect. Talaromyces</taxon>
    </lineage>
</organism>
<dbReference type="SMART" id="SM00248">
    <property type="entry name" value="ANK"/>
    <property type="match status" value="17"/>
</dbReference>
<feature type="repeat" description="ANK" evidence="3">
    <location>
        <begin position="669"/>
        <end position="701"/>
    </location>
</feature>
<dbReference type="Pfam" id="PF00069">
    <property type="entry name" value="Pkinase"/>
    <property type="match status" value="1"/>
</dbReference>
<feature type="compositionally biased region" description="Basic and acidic residues" evidence="4">
    <location>
        <begin position="549"/>
        <end position="558"/>
    </location>
</feature>
<feature type="domain" description="Protein kinase" evidence="5">
    <location>
        <begin position="19"/>
        <end position="303"/>
    </location>
</feature>
<dbReference type="Gene3D" id="3.30.200.20">
    <property type="entry name" value="Phosphorylase Kinase, domain 1"/>
    <property type="match status" value="1"/>
</dbReference>
<evidence type="ECO:0000256" key="1">
    <source>
        <dbReference type="ARBA" id="ARBA00022737"/>
    </source>
</evidence>
<dbReference type="Gene3D" id="1.10.510.10">
    <property type="entry name" value="Transferase(Phosphotransferase) domain 1"/>
    <property type="match status" value="1"/>
</dbReference>